<keyword evidence="3 4" id="KW-0687">Ribonucleoprotein</keyword>
<dbReference type="HAMAP" id="MF_00514">
    <property type="entry name" value="Ribosomal_bL35"/>
    <property type="match status" value="1"/>
</dbReference>
<dbReference type="InterPro" id="IPR001706">
    <property type="entry name" value="Ribosomal_bL35"/>
</dbReference>
<dbReference type="InterPro" id="IPR037229">
    <property type="entry name" value="Ribosomal_bL35_sf"/>
</dbReference>
<dbReference type="Proteomes" id="UP000176877">
    <property type="component" value="Unassembled WGS sequence"/>
</dbReference>
<keyword evidence="2 4" id="KW-0689">Ribosomal protein</keyword>
<dbReference type="GO" id="GO:0022625">
    <property type="term" value="C:cytosolic large ribosomal subunit"/>
    <property type="evidence" value="ECO:0007669"/>
    <property type="project" value="TreeGrafter"/>
</dbReference>
<evidence type="ECO:0000256" key="2">
    <source>
        <dbReference type="ARBA" id="ARBA00022980"/>
    </source>
</evidence>
<organism evidence="6 7">
    <name type="scientific">Candidatus Falkowbacteria bacterium RIFCSPHIGHO2_02_FULL_42_9</name>
    <dbReference type="NCBI Taxonomy" id="1797986"/>
    <lineage>
        <taxon>Bacteria</taxon>
        <taxon>Candidatus Falkowiibacteriota</taxon>
    </lineage>
</organism>
<reference evidence="6 7" key="1">
    <citation type="journal article" date="2016" name="Nat. Commun.">
        <title>Thousands of microbial genomes shed light on interconnected biogeochemical processes in an aquifer system.</title>
        <authorList>
            <person name="Anantharaman K."/>
            <person name="Brown C.T."/>
            <person name="Hug L.A."/>
            <person name="Sharon I."/>
            <person name="Castelle C.J."/>
            <person name="Probst A.J."/>
            <person name="Thomas B.C."/>
            <person name="Singh A."/>
            <person name="Wilkins M.J."/>
            <person name="Karaoz U."/>
            <person name="Brodie E.L."/>
            <person name="Williams K.H."/>
            <person name="Hubbard S.S."/>
            <person name="Banfield J.F."/>
        </authorList>
    </citation>
    <scope>NUCLEOTIDE SEQUENCE [LARGE SCALE GENOMIC DNA]</scope>
</reference>
<sequence length="66" mass="7851">MPKIKTHKATVKRFKITRNDKIIKRKCGQDHFNSRESGVTTRSKRRDIGMADTEYNIIRQLMPYKN</sequence>
<dbReference type="PANTHER" id="PTHR33343">
    <property type="entry name" value="54S RIBOSOMAL PROTEIN BL35M"/>
    <property type="match status" value="1"/>
</dbReference>
<dbReference type="GO" id="GO:0006412">
    <property type="term" value="P:translation"/>
    <property type="evidence" value="ECO:0007669"/>
    <property type="project" value="UniProtKB-UniRule"/>
</dbReference>
<gene>
    <name evidence="4" type="primary">rpmI</name>
    <name evidence="6" type="ORF">A3D45_02770</name>
</gene>
<evidence type="ECO:0000256" key="3">
    <source>
        <dbReference type="ARBA" id="ARBA00023274"/>
    </source>
</evidence>
<dbReference type="EMBL" id="MFFT01000041">
    <property type="protein sequence ID" value="OGF22662.1"/>
    <property type="molecule type" value="Genomic_DNA"/>
</dbReference>
<evidence type="ECO:0000313" key="6">
    <source>
        <dbReference type="EMBL" id="OGF22662.1"/>
    </source>
</evidence>
<evidence type="ECO:0000256" key="1">
    <source>
        <dbReference type="ARBA" id="ARBA00006598"/>
    </source>
</evidence>
<protein>
    <recommendedName>
        <fullName evidence="4">Large ribosomal subunit protein bL35</fullName>
    </recommendedName>
</protein>
<evidence type="ECO:0000256" key="4">
    <source>
        <dbReference type="HAMAP-Rule" id="MF_00514"/>
    </source>
</evidence>
<dbReference type="SUPFAM" id="SSF143034">
    <property type="entry name" value="L35p-like"/>
    <property type="match status" value="1"/>
</dbReference>
<dbReference type="InterPro" id="IPR021137">
    <property type="entry name" value="Ribosomal_bL35-like"/>
</dbReference>
<name>A0A1F5S7Y7_9BACT</name>
<dbReference type="Gene3D" id="4.10.410.60">
    <property type="match status" value="1"/>
</dbReference>
<evidence type="ECO:0000313" key="7">
    <source>
        <dbReference type="Proteomes" id="UP000176877"/>
    </source>
</evidence>
<comment type="caution">
    <text evidence="6">The sequence shown here is derived from an EMBL/GenBank/DDBJ whole genome shotgun (WGS) entry which is preliminary data.</text>
</comment>
<dbReference type="Pfam" id="PF01632">
    <property type="entry name" value="Ribosomal_L35p"/>
    <property type="match status" value="1"/>
</dbReference>
<dbReference type="AlphaFoldDB" id="A0A1F5S7Y7"/>
<evidence type="ECO:0000256" key="5">
    <source>
        <dbReference type="RuleBase" id="RU000568"/>
    </source>
</evidence>
<proteinExistence type="inferred from homology"/>
<accession>A0A1F5S7Y7</accession>
<dbReference type="PRINTS" id="PR00064">
    <property type="entry name" value="RIBOSOMALL35"/>
</dbReference>
<dbReference type="GO" id="GO:0003735">
    <property type="term" value="F:structural constituent of ribosome"/>
    <property type="evidence" value="ECO:0007669"/>
    <property type="project" value="InterPro"/>
</dbReference>
<comment type="similarity">
    <text evidence="1 4 5">Belongs to the bacterial ribosomal protein bL35 family.</text>
</comment>
<dbReference type="PANTHER" id="PTHR33343:SF1">
    <property type="entry name" value="LARGE RIBOSOMAL SUBUNIT PROTEIN BL35M"/>
    <property type="match status" value="1"/>
</dbReference>